<evidence type="ECO:0000313" key="3">
    <source>
        <dbReference type="Proteomes" id="UP001499978"/>
    </source>
</evidence>
<proteinExistence type="predicted"/>
<dbReference type="Proteomes" id="UP001499978">
    <property type="component" value="Unassembled WGS sequence"/>
</dbReference>
<sequence length="175" mass="18109">MTEPTQPHQQARPDATAVVEEALRKASIAWITVAGAPATAAWCLGVDGVLHVVCGPGEQRLPGLADGVAAQVTLRGDHGGQIVTWTASASRIGPDDPGWAVAAPQLAAKRLNVSGPADQLVGRWARECAIFRLSPTGAAATGAELPRGSGSEAPRPTPAARPTRKPFRLHRVRGA</sequence>
<comment type="caution">
    <text evidence="2">The sequence shown here is derived from an EMBL/GenBank/DDBJ whole genome shotgun (WGS) entry which is preliminary data.</text>
</comment>
<evidence type="ECO:0000313" key="2">
    <source>
        <dbReference type="EMBL" id="GAA2521055.1"/>
    </source>
</evidence>
<organism evidence="2 3">
    <name type="scientific">Pilimelia columellifera subsp. columellifera</name>
    <dbReference type="NCBI Taxonomy" id="706583"/>
    <lineage>
        <taxon>Bacteria</taxon>
        <taxon>Bacillati</taxon>
        <taxon>Actinomycetota</taxon>
        <taxon>Actinomycetes</taxon>
        <taxon>Micromonosporales</taxon>
        <taxon>Micromonosporaceae</taxon>
        <taxon>Pilimelia</taxon>
    </lineage>
</organism>
<dbReference type="EMBL" id="BAAARY010000006">
    <property type="protein sequence ID" value="GAA2521055.1"/>
    <property type="molecule type" value="Genomic_DNA"/>
</dbReference>
<keyword evidence="3" id="KW-1185">Reference proteome</keyword>
<protein>
    <recommendedName>
        <fullName evidence="4">Pyridoxamine 5'-phosphate oxidase putative domain-containing protein</fullName>
    </recommendedName>
</protein>
<feature type="compositionally biased region" description="Basic residues" evidence="1">
    <location>
        <begin position="162"/>
        <end position="175"/>
    </location>
</feature>
<reference evidence="2 3" key="1">
    <citation type="journal article" date="2019" name="Int. J. Syst. Evol. Microbiol.">
        <title>The Global Catalogue of Microorganisms (GCM) 10K type strain sequencing project: providing services to taxonomists for standard genome sequencing and annotation.</title>
        <authorList>
            <consortium name="The Broad Institute Genomics Platform"/>
            <consortium name="The Broad Institute Genome Sequencing Center for Infectious Disease"/>
            <person name="Wu L."/>
            <person name="Ma J."/>
        </authorList>
    </citation>
    <scope>NUCLEOTIDE SEQUENCE [LARGE SCALE GENOMIC DNA]</scope>
    <source>
        <strain evidence="2 3">JCM 3367</strain>
    </source>
</reference>
<evidence type="ECO:0008006" key="4">
    <source>
        <dbReference type="Google" id="ProtNLM"/>
    </source>
</evidence>
<gene>
    <name evidence="2" type="ORF">GCM10010201_18520</name>
</gene>
<dbReference type="RefSeq" id="WP_344171258.1">
    <property type="nucleotide sequence ID" value="NZ_BAAARY010000006.1"/>
</dbReference>
<evidence type="ECO:0000256" key="1">
    <source>
        <dbReference type="SAM" id="MobiDB-lite"/>
    </source>
</evidence>
<feature type="region of interest" description="Disordered" evidence="1">
    <location>
        <begin position="140"/>
        <end position="175"/>
    </location>
</feature>
<accession>A0ABN3NFT0</accession>
<name>A0ABN3NFT0_9ACTN</name>